<evidence type="ECO:0000259" key="3">
    <source>
        <dbReference type="PROSITE" id="PS50112"/>
    </source>
</evidence>
<dbReference type="Proteomes" id="UP000298429">
    <property type="component" value="Unassembled WGS sequence"/>
</dbReference>
<comment type="caution">
    <text evidence="5">The sequence shown here is derived from an EMBL/GenBank/DDBJ whole genome shotgun (WGS) entry which is preliminary data.</text>
</comment>
<organism evidence="5 6">
    <name type="scientific">Leptospira barantonii</name>
    <dbReference type="NCBI Taxonomy" id="2023184"/>
    <lineage>
        <taxon>Bacteria</taxon>
        <taxon>Pseudomonadati</taxon>
        <taxon>Spirochaetota</taxon>
        <taxon>Spirochaetia</taxon>
        <taxon>Leptospirales</taxon>
        <taxon>Leptospiraceae</taxon>
        <taxon>Leptospira</taxon>
    </lineage>
</organism>
<dbReference type="CDD" id="cd01949">
    <property type="entry name" value="GGDEF"/>
    <property type="match status" value="1"/>
</dbReference>
<reference evidence="5 6" key="1">
    <citation type="journal article" date="2019" name="PLoS Negl. Trop. Dis.">
        <title>Revisiting the worldwide diversity of Leptospira species in the environment.</title>
        <authorList>
            <person name="Vincent A.T."/>
            <person name="Schiettekatte O."/>
            <person name="Bourhy P."/>
            <person name="Veyrier F.J."/>
            <person name="Picardeau M."/>
        </authorList>
    </citation>
    <scope>NUCLEOTIDE SEQUENCE [LARGE SCALE GENOMIC DNA]</scope>
    <source>
        <strain evidence="5 6">201702444</strain>
    </source>
</reference>
<dbReference type="GO" id="GO:0043709">
    <property type="term" value="P:cell adhesion involved in single-species biofilm formation"/>
    <property type="evidence" value="ECO:0007669"/>
    <property type="project" value="TreeGrafter"/>
</dbReference>
<dbReference type="Pfam" id="PF08447">
    <property type="entry name" value="PAS_3"/>
    <property type="match status" value="1"/>
</dbReference>
<dbReference type="SMART" id="SM00267">
    <property type="entry name" value="GGDEF"/>
    <property type="match status" value="1"/>
</dbReference>
<dbReference type="InterPro" id="IPR000160">
    <property type="entry name" value="GGDEF_dom"/>
</dbReference>
<dbReference type="PROSITE" id="PS50887">
    <property type="entry name" value="GGDEF"/>
    <property type="match status" value="1"/>
</dbReference>
<dbReference type="InterPro" id="IPR035965">
    <property type="entry name" value="PAS-like_dom_sf"/>
</dbReference>
<dbReference type="PANTHER" id="PTHR45138:SF9">
    <property type="entry name" value="DIGUANYLATE CYCLASE DGCM-RELATED"/>
    <property type="match status" value="1"/>
</dbReference>
<dbReference type="Gene3D" id="3.30.70.270">
    <property type="match status" value="1"/>
</dbReference>
<dbReference type="InterPro" id="IPR050469">
    <property type="entry name" value="Diguanylate_Cyclase"/>
</dbReference>
<dbReference type="Pfam" id="PF00990">
    <property type="entry name" value="GGDEF"/>
    <property type="match status" value="1"/>
</dbReference>
<comment type="catalytic activity">
    <reaction evidence="2">
        <text>2 GTP = 3',3'-c-di-GMP + 2 diphosphate</text>
        <dbReference type="Rhea" id="RHEA:24898"/>
        <dbReference type="ChEBI" id="CHEBI:33019"/>
        <dbReference type="ChEBI" id="CHEBI:37565"/>
        <dbReference type="ChEBI" id="CHEBI:58805"/>
        <dbReference type="EC" id="2.7.7.65"/>
    </reaction>
</comment>
<protein>
    <recommendedName>
        <fullName evidence="1">diguanylate cyclase</fullName>
        <ecNumber evidence="1">2.7.7.65</ecNumber>
    </recommendedName>
</protein>
<feature type="domain" description="GGDEF" evidence="4">
    <location>
        <begin position="172"/>
        <end position="308"/>
    </location>
</feature>
<dbReference type="CDD" id="cd00130">
    <property type="entry name" value="PAS"/>
    <property type="match status" value="1"/>
</dbReference>
<dbReference type="FunFam" id="3.30.70.270:FF:000001">
    <property type="entry name" value="Diguanylate cyclase domain protein"/>
    <property type="match status" value="1"/>
</dbReference>
<dbReference type="PROSITE" id="PS50112">
    <property type="entry name" value="PAS"/>
    <property type="match status" value="1"/>
</dbReference>
<accession>A0A5F2B110</accession>
<proteinExistence type="predicted"/>
<evidence type="ECO:0000313" key="6">
    <source>
        <dbReference type="Proteomes" id="UP000298429"/>
    </source>
</evidence>
<dbReference type="InterPro" id="IPR029787">
    <property type="entry name" value="Nucleotide_cyclase"/>
</dbReference>
<dbReference type="SMART" id="SM00091">
    <property type="entry name" value="PAS"/>
    <property type="match status" value="1"/>
</dbReference>
<evidence type="ECO:0000313" key="5">
    <source>
        <dbReference type="EMBL" id="TGL99110.1"/>
    </source>
</evidence>
<dbReference type="InterPro" id="IPR000014">
    <property type="entry name" value="PAS"/>
</dbReference>
<dbReference type="RefSeq" id="WP_135671337.1">
    <property type="nucleotide sequence ID" value="NZ_RQGN01000069.1"/>
</dbReference>
<dbReference type="InterPro" id="IPR013655">
    <property type="entry name" value="PAS_fold_3"/>
</dbReference>
<dbReference type="GO" id="GO:0005886">
    <property type="term" value="C:plasma membrane"/>
    <property type="evidence" value="ECO:0007669"/>
    <property type="project" value="TreeGrafter"/>
</dbReference>
<dbReference type="GO" id="GO:1902201">
    <property type="term" value="P:negative regulation of bacterial-type flagellum-dependent cell motility"/>
    <property type="evidence" value="ECO:0007669"/>
    <property type="project" value="TreeGrafter"/>
</dbReference>
<evidence type="ECO:0000256" key="1">
    <source>
        <dbReference type="ARBA" id="ARBA00012528"/>
    </source>
</evidence>
<dbReference type="AlphaFoldDB" id="A0A5F2B110"/>
<dbReference type="SUPFAM" id="SSF55073">
    <property type="entry name" value="Nucleotide cyclase"/>
    <property type="match status" value="1"/>
</dbReference>
<name>A0A5F2B110_9LEPT</name>
<dbReference type="OrthoDB" id="9805474at2"/>
<sequence length="312" mass="35344">MNQKKEYDLEKLVDNCLDLLSIQRLDGTVLQVNPSFERIFGWKAEELVGKQPFHLLHPEDLESTSREFEKLNQGLPTLSFQNRFRCADGSYKSFSWTAFPDTAAGFIYVTGRDITEAIEANRKISQLAAELKEANDRLFEQASTDPLTGLKNRRAFTENLHALLQCHRHRETFFSLMMIDVDHFKEYNDTFGHPAGDKVLIQLSSLLSKALSNQSVIARYGGEEFIVALPETSEENSILVAEHLLQITRKFPWEKKPVTISIGIATFLGKSKHGLEDKNQLSDLIESADKALYASKVHGRNRSTHASRIECG</sequence>
<gene>
    <name evidence="5" type="ORF">EHQ76_13150</name>
</gene>
<dbReference type="Gene3D" id="3.30.450.20">
    <property type="entry name" value="PAS domain"/>
    <property type="match status" value="1"/>
</dbReference>
<dbReference type="InterPro" id="IPR043128">
    <property type="entry name" value="Rev_trsase/Diguanyl_cyclase"/>
</dbReference>
<evidence type="ECO:0000256" key="2">
    <source>
        <dbReference type="ARBA" id="ARBA00034247"/>
    </source>
</evidence>
<dbReference type="GO" id="GO:0052621">
    <property type="term" value="F:diguanylate cyclase activity"/>
    <property type="evidence" value="ECO:0007669"/>
    <property type="project" value="UniProtKB-EC"/>
</dbReference>
<feature type="domain" description="PAS" evidence="3">
    <location>
        <begin position="5"/>
        <end position="75"/>
    </location>
</feature>
<dbReference type="NCBIfam" id="TIGR00229">
    <property type="entry name" value="sensory_box"/>
    <property type="match status" value="1"/>
</dbReference>
<evidence type="ECO:0000259" key="4">
    <source>
        <dbReference type="PROSITE" id="PS50887"/>
    </source>
</evidence>
<dbReference type="NCBIfam" id="TIGR00254">
    <property type="entry name" value="GGDEF"/>
    <property type="match status" value="1"/>
</dbReference>
<dbReference type="EMBL" id="RQGN01000069">
    <property type="protein sequence ID" value="TGL99110.1"/>
    <property type="molecule type" value="Genomic_DNA"/>
</dbReference>
<dbReference type="SUPFAM" id="SSF55785">
    <property type="entry name" value="PYP-like sensor domain (PAS domain)"/>
    <property type="match status" value="1"/>
</dbReference>
<dbReference type="PANTHER" id="PTHR45138">
    <property type="entry name" value="REGULATORY COMPONENTS OF SENSORY TRANSDUCTION SYSTEM"/>
    <property type="match status" value="1"/>
</dbReference>
<dbReference type="EC" id="2.7.7.65" evidence="1"/>